<feature type="coiled-coil region" evidence="1">
    <location>
        <begin position="55"/>
        <end position="92"/>
    </location>
</feature>
<name>A0ABU3Z7P9_9FIRM</name>
<dbReference type="GO" id="GO:0016787">
    <property type="term" value="F:hydrolase activity"/>
    <property type="evidence" value="ECO:0007669"/>
    <property type="project" value="UniProtKB-KW"/>
</dbReference>
<reference evidence="5 6" key="1">
    <citation type="submission" date="2023-10" db="EMBL/GenBank/DDBJ databases">
        <title>Veillonella sp. nov., isolated from a pig farm feces dump.</title>
        <authorList>
            <person name="Chang Y.-H."/>
        </authorList>
    </citation>
    <scope>NUCLEOTIDE SEQUENCE [LARGE SCALE GENOMIC DNA]</scope>
    <source>
        <strain evidence="5 6">YH-vei2233</strain>
    </source>
</reference>
<evidence type="ECO:0000256" key="3">
    <source>
        <dbReference type="SAM" id="Phobius"/>
    </source>
</evidence>
<evidence type="ECO:0000256" key="1">
    <source>
        <dbReference type="SAM" id="Coils"/>
    </source>
</evidence>
<keyword evidence="5" id="KW-0378">Hydrolase</keyword>
<keyword evidence="1" id="KW-0175">Coiled coil</keyword>
<dbReference type="Proteomes" id="UP001272515">
    <property type="component" value="Unassembled WGS sequence"/>
</dbReference>
<dbReference type="CDD" id="cd12797">
    <property type="entry name" value="M23_peptidase"/>
    <property type="match status" value="1"/>
</dbReference>
<dbReference type="InterPro" id="IPR016047">
    <property type="entry name" value="M23ase_b-sheet_dom"/>
</dbReference>
<evidence type="ECO:0000313" key="5">
    <source>
        <dbReference type="EMBL" id="MDV5087737.1"/>
    </source>
</evidence>
<evidence type="ECO:0000256" key="2">
    <source>
        <dbReference type="SAM" id="MobiDB-lite"/>
    </source>
</evidence>
<dbReference type="EC" id="3.4.24.-" evidence="5"/>
<dbReference type="PANTHER" id="PTHR21666:SF286">
    <property type="entry name" value="LIPOPROTEIN NLPD"/>
    <property type="match status" value="1"/>
</dbReference>
<dbReference type="RefSeq" id="WP_317329561.1">
    <property type="nucleotide sequence ID" value="NZ_JAWJZA010000015.1"/>
</dbReference>
<keyword evidence="6" id="KW-1185">Reference proteome</keyword>
<accession>A0ABU3Z7P9</accession>
<protein>
    <submittedName>
        <fullName evidence="5">M23 family metallopeptidase</fullName>
        <ecNumber evidence="5">3.4.24.-</ecNumber>
    </submittedName>
</protein>
<dbReference type="Gene3D" id="2.70.70.10">
    <property type="entry name" value="Glucose Permease (Domain IIA)"/>
    <property type="match status" value="1"/>
</dbReference>
<sequence length="316" mass="33846">MKLPAFISHAIESNGDFCKITLTKRQLQILIGVVSTLLVLSLALGIWGALRQAELIQLRQQTQLQTEQLKLLQQKTQMLDKKIQTMDALDQEIRQMVKGAESGQPSQGGGESEKPQAALSDISDVNLTPSQMSAKLSKIDKQAQKRLASFYTLRNILKDGASADIAAVQSINFATRSGMMANSTTPSIWPSKGVITSNYGYRTDPVYGSSAFHEGIDIADDYATQIVATAAGTVTFAGPTSGGYGNLVEIDHGNGFVTKYGHNSVVLVTEGMHVNQGQAVALMGSTGKSTGSHVHYEVDINGTAVDPMVFLPISND</sequence>
<dbReference type="PANTHER" id="PTHR21666">
    <property type="entry name" value="PEPTIDASE-RELATED"/>
    <property type="match status" value="1"/>
</dbReference>
<keyword evidence="3" id="KW-0812">Transmembrane</keyword>
<keyword evidence="3" id="KW-0472">Membrane</keyword>
<keyword evidence="3" id="KW-1133">Transmembrane helix</keyword>
<dbReference type="InterPro" id="IPR050570">
    <property type="entry name" value="Cell_wall_metabolism_enzyme"/>
</dbReference>
<evidence type="ECO:0000313" key="6">
    <source>
        <dbReference type="Proteomes" id="UP001272515"/>
    </source>
</evidence>
<dbReference type="Pfam" id="PF01551">
    <property type="entry name" value="Peptidase_M23"/>
    <property type="match status" value="1"/>
</dbReference>
<gene>
    <name evidence="5" type="ORF">RVY80_02605</name>
</gene>
<feature type="transmembrane region" description="Helical" evidence="3">
    <location>
        <begin position="29"/>
        <end position="50"/>
    </location>
</feature>
<dbReference type="EMBL" id="JAWJZB010000002">
    <property type="protein sequence ID" value="MDV5087737.1"/>
    <property type="molecule type" value="Genomic_DNA"/>
</dbReference>
<dbReference type="InterPro" id="IPR011055">
    <property type="entry name" value="Dup_hybrid_motif"/>
</dbReference>
<proteinExistence type="predicted"/>
<feature type="domain" description="M23ase beta-sheet core" evidence="4">
    <location>
        <begin position="212"/>
        <end position="307"/>
    </location>
</feature>
<organism evidence="5 6">
    <name type="scientific">Veillonella absiana</name>
    <dbReference type="NCBI Taxonomy" id="3079305"/>
    <lineage>
        <taxon>Bacteria</taxon>
        <taxon>Bacillati</taxon>
        <taxon>Bacillota</taxon>
        <taxon>Negativicutes</taxon>
        <taxon>Veillonellales</taxon>
        <taxon>Veillonellaceae</taxon>
        <taxon>Veillonella</taxon>
    </lineage>
</organism>
<comment type="caution">
    <text evidence="5">The sequence shown here is derived from an EMBL/GenBank/DDBJ whole genome shotgun (WGS) entry which is preliminary data.</text>
</comment>
<evidence type="ECO:0000259" key="4">
    <source>
        <dbReference type="Pfam" id="PF01551"/>
    </source>
</evidence>
<dbReference type="SUPFAM" id="SSF51261">
    <property type="entry name" value="Duplicated hybrid motif"/>
    <property type="match status" value="1"/>
</dbReference>
<feature type="region of interest" description="Disordered" evidence="2">
    <location>
        <begin position="98"/>
        <end position="117"/>
    </location>
</feature>